<keyword evidence="2" id="KW-1133">Transmembrane helix</keyword>
<keyword evidence="2" id="KW-0472">Membrane</keyword>
<dbReference type="PANTHER" id="PTHR35519:SF2">
    <property type="entry name" value="PH DOMAIN PROTEIN"/>
    <property type="match status" value="1"/>
</dbReference>
<dbReference type="InterPro" id="IPR025187">
    <property type="entry name" value="DUF4112"/>
</dbReference>
<dbReference type="AlphaFoldDB" id="A0A7U3SMZ9"/>
<feature type="region of interest" description="Disordered" evidence="1">
    <location>
        <begin position="118"/>
        <end position="137"/>
    </location>
</feature>
<evidence type="ECO:0008006" key="5">
    <source>
        <dbReference type="Google" id="ProtNLM"/>
    </source>
</evidence>
<feature type="compositionally biased region" description="Basic and acidic residues" evidence="1">
    <location>
        <begin position="274"/>
        <end position="288"/>
    </location>
</feature>
<dbReference type="OrthoDB" id="2103474at2759"/>
<keyword evidence="4" id="KW-1185">Reference proteome</keyword>
<accession>A0A7U3SMZ9</accession>
<reference evidence="3 4" key="1">
    <citation type="journal article" date="2018" name="PLoS Genet.">
        <title>Repeat elements organise 3D genome structure and mediate transcription in the filamentous fungus Epichloe festucae.</title>
        <authorList>
            <person name="Winter D.J."/>
            <person name="Ganley A.R.D."/>
            <person name="Young C.A."/>
            <person name="Liachko I."/>
            <person name="Schardl C.L."/>
            <person name="Dupont P.Y."/>
            <person name="Berry D."/>
            <person name="Ram A."/>
            <person name="Scott B."/>
            <person name="Cox M.P."/>
        </authorList>
    </citation>
    <scope>NUCLEOTIDE SEQUENCE [LARGE SCALE GENOMIC DNA]</scope>
    <source>
        <strain evidence="3 4">Fl1</strain>
    </source>
</reference>
<feature type="region of interest" description="Disordered" evidence="1">
    <location>
        <begin position="254"/>
        <end position="310"/>
    </location>
</feature>
<evidence type="ECO:0000256" key="2">
    <source>
        <dbReference type="SAM" id="Phobius"/>
    </source>
</evidence>
<evidence type="ECO:0000313" key="3">
    <source>
        <dbReference type="EMBL" id="QPH16835.1"/>
    </source>
</evidence>
<evidence type="ECO:0000313" key="4">
    <source>
        <dbReference type="Proteomes" id="UP000594364"/>
    </source>
</evidence>
<evidence type="ECO:0000256" key="1">
    <source>
        <dbReference type="SAM" id="MobiDB-lite"/>
    </source>
</evidence>
<feature type="transmembrane region" description="Helical" evidence="2">
    <location>
        <begin position="160"/>
        <end position="182"/>
    </location>
</feature>
<dbReference type="Pfam" id="PF13430">
    <property type="entry name" value="DUF4112"/>
    <property type="match status" value="1"/>
</dbReference>
<feature type="compositionally biased region" description="Polar residues" evidence="1">
    <location>
        <begin position="289"/>
        <end position="301"/>
    </location>
</feature>
<dbReference type="Proteomes" id="UP000594364">
    <property type="component" value="Chromosome 6"/>
</dbReference>
<dbReference type="EMBL" id="CP031390">
    <property type="protein sequence ID" value="QPH16835.1"/>
    <property type="molecule type" value="Genomic_DNA"/>
</dbReference>
<sequence length="310" mass="34397">MFSTVFLDSFQGAEAKGCLTSLTQGKFEGPSASTRALVETSQRADTSARTVPFGTSSRLQNDDHNSSSILNLCQGFFFDLSANKMATFVAKTAARKLFGKKLQDQFGQGDPYYEKVPGVKRNGKPTGKEVKRKRELPPGLSEHDAKVLMQVRRRVHHLDWSLFTIFGVGFGWSTVIGIIPAIGDAIDGLMSLSVFRKCCKVEGGLPHAVKVRMMMNVALDFVIGLVPGAEAVYRGNTRNALLLEDYLREKAENKLRVPGKEPGSTRTTGRRQVRREEPAVHSNERQHQDGITSDEPSARQSTLKKKKRQW</sequence>
<organism evidence="3 4">
    <name type="scientific">Epichloe festucae (strain Fl1)</name>
    <dbReference type="NCBI Taxonomy" id="877507"/>
    <lineage>
        <taxon>Eukaryota</taxon>
        <taxon>Fungi</taxon>
        <taxon>Dikarya</taxon>
        <taxon>Ascomycota</taxon>
        <taxon>Pezizomycotina</taxon>
        <taxon>Sordariomycetes</taxon>
        <taxon>Hypocreomycetidae</taxon>
        <taxon>Hypocreales</taxon>
        <taxon>Clavicipitaceae</taxon>
        <taxon>Epichloe</taxon>
    </lineage>
</organism>
<protein>
    <recommendedName>
        <fullName evidence="5">PH domain protein</fullName>
    </recommendedName>
</protein>
<name>A0A7U3SMZ9_EPIFF</name>
<keyword evidence="2" id="KW-0812">Transmembrane</keyword>
<dbReference type="PANTHER" id="PTHR35519">
    <property type="entry name" value="MEMBRANE PROTEINS"/>
    <property type="match status" value="1"/>
</dbReference>
<proteinExistence type="predicted"/>
<gene>
    <name evidence="3" type="ORF">C2857_001560</name>
</gene>